<dbReference type="EMBL" id="JBBNAE010000001">
    <property type="protein sequence ID" value="KAK9155144.1"/>
    <property type="molecule type" value="Genomic_DNA"/>
</dbReference>
<accession>A0AAP0KPJ0</accession>
<feature type="region of interest" description="Disordered" evidence="1">
    <location>
        <begin position="1"/>
        <end position="22"/>
    </location>
</feature>
<gene>
    <name evidence="2" type="ORF">Sjap_002624</name>
</gene>
<reference evidence="2 3" key="1">
    <citation type="submission" date="2024-01" db="EMBL/GenBank/DDBJ databases">
        <title>Genome assemblies of Stephania.</title>
        <authorList>
            <person name="Yang L."/>
        </authorList>
    </citation>
    <scope>NUCLEOTIDE SEQUENCE [LARGE SCALE GENOMIC DNA]</scope>
    <source>
        <strain evidence="2">QJT</strain>
        <tissue evidence="2">Leaf</tissue>
    </source>
</reference>
<sequence>MSHLDPSNNQCETSNTTLDGDKKHVEFIDKNIVNNDDNEKVNVDIVHNKEDNVDIVHNEEDNVGIVNNVDIGNGNKDSNNEDDCDDSDDEIEAIDLLDGPKEGMIFETIDEVKAVFKRYAKAKV</sequence>
<name>A0AAP0KPJ0_9MAGN</name>
<keyword evidence="3" id="KW-1185">Reference proteome</keyword>
<evidence type="ECO:0000256" key="1">
    <source>
        <dbReference type="SAM" id="MobiDB-lite"/>
    </source>
</evidence>
<evidence type="ECO:0000313" key="3">
    <source>
        <dbReference type="Proteomes" id="UP001417504"/>
    </source>
</evidence>
<evidence type="ECO:0000313" key="2">
    <source>
        <dbReference type="EMBL" id="KAK9155144.1"/>
    </source>
</evidence>
<dbReference type="Proteomes" id="UP001417504">
    <property type="component" value="Unassembled WGS sequence"/>
</dbReference>
<organism evidence="2 3">
    <name type="scientific">Stephania japonica</name>
    <dbReference type="NCBI Taxonomy" id="461633"/>
    <lineage>
        <taxon>Eukaryota</taxon>
        <taxon>Viridiplantae</taxon>
        <taxon>Streptophyta</taxon>
        <taxon>Embryophyta</taxon>
        <taxon>Tracheophyta</taxon>
        <taxon>Spermatophyta</taxon>
        <taxon>Magnoliopsida</taxon>
        <taxon>Ranunculales</taxon>
        <taxon>Menispermaceae</taxon>
        <taxon>Menispermoideae</taxon>
        <taxon>Cissampelideae</taxon>
        <taxon>Stephania</taxon>
    </lineage>
</organism>
<feature type="region of interest" description="Disordered" evidence="1">
    <location>
        <begin position="66"/>
        <end position="87"/>
    </location>
</feature>
<feature type="compositionally biased region" description="Low complexity" evidence="1">
    <location>
        <begin position="66"/>
        <end position="77"/>
    </location>
</feature>
<dbReference type="AlphaFoldDB" id="A0AAP0KPJ0"/>
<protein>
    <submittedName>
        <fullName evidence="2">Uncharacterized protein</fullName>
    </submittedName>
</protein>
<feature type="compositionally biased region" description="Polar residues" evidence="1">
    <location>
        <begin position="1"/>
        <end position="18"/>
    </location>
</feature>
<comment type="caution">
    <text evidence="2">The sequence shown here is derived from an EMBL/GenBank/DDBJ whole genome shotgun (WGS) entry which is preliminary data.</text>
</comment>
<proteinExistence type="predicted"/>